<dbReference type="InterPro" id="IPR005331">
    <property type="entry name" value="Sulfotransferase"/>
</dbReference>
<evidence type="ECO:0000256" key="2">
    <source>
        <dbReference type="ARBA" id="ARBA00006339"/>
    </source>
</evidence>
<dbReference type="Proteomes" id="UP001158576">
    <property type="component" value="Chromosome 2"/>
</dbReference>
<dbReference type="PANTHER" id="PTHR12137:SF54">
    <property type="entry name" value="CARBOHYDRATE SULFOTRANSFERASE"/>
    <property type="match status" value="1"/>
</dbReference>
<keyword evidence="8 9" id="KW-0325">Glycoprotein</keyword>
<evidence type="ECO:0000256" key="5">
    <source>
        <dbReference type="ARBA" id="ARBA00022989"/>
    </source>
</evidence>
<protein>
    <recommendedName>
        <fullName evidence="9">Carbohydrate sulfotransferase</fullName>
        <ecNumber evidence="9">2.8.2.-</ecNumber>
    </recommendedName>
</protein>
<dbReference type="Pfam" id="PF03567">
    <property type="entry name" value="Sulfotransfer_2"/>
    <property type="match status" value="1"/>
</dbReference>
<comment type="similarity">
    <text evidence="2 9">Belongs to the sulfotransferase 2 family.</text>
</comment>
<gene>
    <name evidence="10" type="ORF">OKIOD_LOCUS13570</name>
</gene>
<keyword evidence="5" id="KW-1133">Transmembrane helix</keyword>
<dbReference type="EC" id="2.8.2.-" evidence="9"/>
<evidence type="ECO:0000256" key="8">
    <source>
        <dbReference type="ARBA" id="ARBA00023180"/>
    </source>
</evidence>
<evidence type="ECO:0000256" key="4">
    <source>
        <dbReference type="ARBA" id="ARBA00022692"/>
    </source>
</evidence>
<sequence length="397" mass="46789">MIEEKIDDYIYEDDDESEEYEDEYEDFLKMKEKFSDALNLGPSFLEHDEEWQKINTVMKNRVKYMKRTCGVRRKIQNLVDQEDFDGLLALHRQIYDLEGPAPQEDRQPIQCNSPSFSKKYNKARFIKGRSKSKIDIFFQRDLNLTICLPPKCGTTNWQNALASLSGDHGKGTIPRADPSDYGDAKRINAMSDIKIVNTRNPFQRLVSAWRDKFNVNINARRQGFFLPSIETFEEGYEHDEKYSCSFEAFVSYRAANPSEFCNNRHWRTVYWECSYCHFNYDMILHLEEVHNEYNYTWEKIAPIKPVMEDQYKTSPLAHTHPSEFWKDVPRDVAKKIYMIYFMDLAALGYDPEECLKYVFAGPEDKNVLSEDAINLARSKLSHSDVYKNQSFLNEICY</sequence>
<keyword evidence="4" id="KW-0812">Transmembrane</keyword>
<evidence type="ECO:0000256" key="3">
    <source>
        <dbReference type="ARBA" id="ARBA00022679"/>
    </source>
</evidence>
<evidence type="ECO:0000256" key="1">
    <source>
        <dbReference type="ARBA" id="ARBA00004323"/>
    </source>
</evidence>
<keyword evidence="6 9" id="KW-0333">Golgi apparatus</keyword>
<evidence type="ECO:0000256" key="7">
    <source>
        <dbReference type="ARBA" id="ARBA00023136"/>
    </source>
</evidence>
<organism evidence="10 11">
    <name type="scientific">Oikopleura dioica</name>
    <name type="common">Tunicate</name>
    <dbReference type="NCBI Taxonomy" id="34765"/>
    <lineage>
        <taxon>Eukaryota</taxon>
        <taxon>Metazoa</taxon>
        <taxon>Chordata</taxon>
        <taxon>Tunicata</taxon>
        <taxon>Appendicularia</taxon>
        <taxon>Copelata</taxon>
        <taxon>Oikopleuridae</taxon>
        <taxon>Oikopleura</taxon>
    </lineage>
</organism>
<proteinExistence type="inferred from homology"/>
<keyword evidence="11" id="KW-1185">Reference proteome</keyword>
<evidence type="ECO:0000256" key="9">
    <source>
        <dbReference type="RuleBase" id="RU364020"/>
    </source>
</evidence>
<dbReference type="EMBL" id="OU015567">
    <property type="protein sequence ID" value="CAG5110396.1"/>
    <property type="molecule type" value="Genomic_DNA"/>
</dbReference>
<evidence type="ECO:0000313" key="11">
    <source>
        <dbReference type="Proteomes" id="UP001158576"/>
    </source>
</evidence>
<reference evidence="10 11" key="1">
    <citation type="submission" date="2021-04" db="EMBL/GenBank/DDBJ databases">
        <authorList>
            <person name="Bliznina A."/>
        </authorList>
    </citation>
    <scope>NUCLEOTIDE SEQUENCE [LARGE SCALE GENOMIC DNA]</scope>
</reference>
<evidence type="ECO:0000313" key="10">
    <source>
        <dbReference type="EMBL" id="CAG5110396.1"/>
    </source>
</evidence>
<comment type="subcellular location">
    <subcellularLocation>
        <location evidence="1 9">Golgi apparatus membrane</location>
        <topology evidence="1 9">Single-pass type II membrane protein</topology>
    </subcellularLocation>
</comment>
<evidence type="ECO:0000256" key="6">
    <source>
        <dbReference type="ARBA" id="ARBA00023034"/>
    </source>
</evidence>
<dbReference type="PANTHER" id="PTHR12137">
    <property type="entry name" value="CARBOHYDRATE SULFOTRANSFERASE"/>
    <property type="match status" value="1"/>
</dbReference>
<dbReference type="InterPro" id="IPR018011">
    <property type="entry name" value="Carb_sulfotrans_8-10"/>
</dbReference>
<name>A0ABN7T4Z2_OIKDI</name>
<keyword evidence="7" id="KW-0472">Membrane</keyword>
<keyword evidence="9" id="KW-0735">Signal-anchor</keyword>
<keyword evidence="3 9" id="KW-0808">Transferase</keyword>
<keyword evidence="9" id="KW-0119">Carbohydrate metabolism</keyword>
<accession>A0ABN7T4Z2</accession>